<evidence type="ECO:0000313" key="3">
    <source>
        <dbReference type="EMBL" id="CAH0109631.1"/>
    </source>
</evidence>
<sequence length="146" mass="16381">MATFASLLFSLIALVAVSMAGQRSLRWRQGYSPYGHPGSTCIYKYDNDYKPKGYDSKKPSYGYQSYGYDNKKPSNEYSPPSYGYDKKPSGYEYQPSPYGYDNSNPIFNVLSVAPLIITEGFDQSAHRILPSCPVMSYKGAFGLKKK</sequence>
<dbReference type="PANTHER" id="PTHR33864:SF1">
    <property type="entry name" value="NEUROPEPTIDE-LIKE PROTEIN"/>
    <property type="match status" value="1"/>
</dbReference>
<gene>
    <name evidence="3" type="ORF">DGAL_LOCUS13114</name>
</gene>
<feature type="region of interest" description="Disordered" evidence="1">
    <location>
        <begin position="54"/>
        <end position="89"/>
    </location>
</feature>
<name>A0A8J2RUC1_9CRUS</name>
<protein>
    <submittedName>
        <fullName evidence="3">Uncharacterized protein</fullName>
    </submittedName>
</protein>
<feature type="chain" id="PRO_5035150271" evidence="2">
    <location>
        <begin position="21"/>
        <end position="146"/>
    </location>
</feature>
<dbReference type="GO" id="GO:0005184">
    <property type="term" value="F:neuropeptide hormone activity"/>
    <property type="evidence" value="ECO:0007669"/>
    <property type="project" value="InterPro"/>
</dbReference>
<organism evidence="3 4">
    <name type="scientific">Daphnia galeata</name>
    <dbReference type="NCBI Taxonomy" id="27404"/>
    <lineage>
        <taxon>Eukaryota</taxon>
        <taxon>Metazoa</taxon>
        <taxon>Ecdysozoa</taxon>
        <taxon>Arthropoda</taxon>
        <taxon>Crustacea</taxon>
        <taxon>Branchiopoda</taxon>
        <taxon>Diplostraca</taxon>
        <taxon>Cladocera</taxon>
        <taxon>Anomopoda</taxon>
        <taxon>Daphniidae</taxon>
        <taxon>Daphnia</taxon>
    </lineage>
</organism>
<feature type="signal peptide" evidence="2">
    <location>
        <begin position="1"/>
        <end position="20"/>
    </location>
</feature>
<dbReference type="InterPro" id="IPR040384">
    <property type="entry name" value="ORCKA/B"/>
</dbReference>
<dbReference type="AlphaFoldDB" id="A0A8J2RUC1"/>
<evidence type="ECO:0000313" key="4">
    <source>
        <dbReference type="Proteomes" id="UP000789390"/>
    </source>
</evidence>
<evidence type="ECO:0000256" key="1">
    <source>
        <dbReference type="SAM" id="MobiDB-lite"/>
    </source>
</evidence>
<reference evidence="3" key="1">
    <citation type="submission" date="2021-11" db="EMBL/GenBank/DDBJ databases">
        <authorList>
            <person name="Schell T."/>
        </authorList>
    </citation>
    <scope>NUCLEOTIDE SEQUENCE</scope>
    <source>
        <strain evidence="3">M5</strain>
    </source>
</reference>
<accession>A0A8J2RUC1</accession>
<keyword evidence="2" id="KW-0732">Signal</keyword>
<dbReference type="EMBL" id="CAKKLH010000293">
    <property type="protein sequence ID" value="CAH0109631.1"/>
    <property type="molecule type" value="Genomic_DNA"/>
</dbReference>
<proteinExistence type="predicted"/>
<dbReference type="PANTHER" id="PTHR33864">
    <property type="entry name" value="NEUROPEPTIDE-LIKE PROTEIN-RELATED"/>
    <property type="match status" value="1"/>
</dbReference>
<dbReference type="Proteomes" id="UP000789390">
    <property type="component" value="Unassembled WGS sequence"/>
</dbReference>
<evidence type="ECO:0000256" key="2">
    <source>
        <dbReference type="SAM" id="SignalP"/>
    </source>
</evidence>
<dbReference type="OrthoDB" id="6399305at2759"/>
<keyword evidence="4" id="KW-1185">Reference proteome</keyword>
<comment type="caution">
    <text evidence="3">The sequence shown here is derived from an EMBL/GenBank/DDBJ whole genome shotgun (WGS) entry which is preliminary data.</text>
</comment>